<reference evidence="1 2" key="1">
    <citation type="journal article" date="2012" name="Genome Biol.">
        <title>The genome of the polar eukaryotic microalga coccomyxa subellipsoidea reveals traits of cold adaptation.</title>
        <authorList>
            <person name="Blanc G."/>
            <person name="Agarkova I."/>
            <person name="Grimwood J."/>
            <person name="Kuo A."/>
            <person name="Brueggeman A."/>
            <person name="Dunigan D."/>
            <person name="Gurnon J."/>
            <person name="Ladunga I."/>
            <person name="Lindquist E."/>
            <person name="Lucas S."/>
            <person name="Pangilinan J."/>
            <person name="Proschold T."/>
            <person name="Salamov A."/>
            <person name="Schmutz J."/>
            <person name="Weeks D."/>
            <person name="Yamada T."/>
            <person name="Claverie J.M."/>
            <person name="Grigoriev I."/>
            <person name="Van Etten J."/>
            <person name="Lomsadze A."/>
            <person name="Borodovsky M."/>
        </authorList>
    </citation>
    <scope>NUCLEOTIDE SEQUENCE [LARGE SCALE GENOMIC DNA]</scope>
    <source>
        <strain evidence="1 2">C-169</strain>
    </source>
</reference>
<comment type="caution">
    <text evidence="1">The sequence shown here is derived from an EMBL/GenBank/DDBJ whole genome shotgun (WGS) entry which is preliminary data.</text>
</comment>
<dbReference type="EMBL" id="AGSI01000003">
    <property type="protein sequence ID" value="EIE25689.1"/>
    <property type="molecule type" value="Genomic_DNA"/>
</dbReference>
<organism evidence="1 2">
    <name type="scientific">Coccomyxa subellipsoidea (strain C-169)</name>
    <name type="common">Green microalga</name>
    <dbReference type="NCBI Taxonomy" id="574566"/>
    <lineage>
        <taxon>Eukaryota</taxon>
        <taxon>Viridiplantae</taxon>
        <taxon>Chlorophyta</taxon>
        <taxon>core chlorophytes</taxon>
        <taxon>Trebouxiophyceae</taxon>
        <taxon>Trebouxiophyceae incertae sedis</taxon>
        <taxon>Coccomyxaceae</taxon>
        <taxon>Coccomyxa</taxon>
        <taxon>Coccomyxa subellipsoidea</taxon>
    </lineage>
</organism>
<gene>
    <name evidence="1" type="ORF">COCSUDRAFT_60704</name>
</gene>
<dbReference type="GeneID" id="17043693"/>
<evidence type="ECO:0000313" key="1">
    <source>
        <dbReference type="EMBL" id="EIE25689.1"/>
    </source>
</evidence>
<dbReference type="Proteomes" id="UP000007264">
    <property type="component" value="Unassembled WGS sequence"/>
</dbReference>
<dbReference type="AlphaFoldDB" id="I0Z4X0"/>
<keyword evidence="2" id="KW-1185">Reference proteome</keyword>
<name>I0Z4X0_COCSC</name>
<dbReference type="KEGG" id="csl:COCSUDRAFT_60704"/>
<evidence type="ECO:0000313" key="2">
    <source>
        <dbReference type="Proteomes" id="UP000007264"/>
    </source>
</evidence>
<dbReference type="RefSeq" id="XP_005650233.1">
    <property type="nucleotide sequence ID" value="XM_005650176.1"/>
</dbReference>
<accession>I0Z4X0</accession>
<protein>
    <submittedName>
        <fullName evidence="1">Uncharacterized protein</fullName>
    </submittedName>
</protein>
<proteinExistence type="predicted"/>
<sequence length="54" mass="5756">MVDPVRVFAGMLEVLFMNMGEAMAAYATASGGMFPSIEVVEFMVVDAFNTSDGT</sequence>